<keyword evidence="1" id="KW-0732">Signal</keyword>
<dbReference type="STRING" id="22663.A0A2I0JNW4"/>
<organism evidence="2 3">
    <name type="scientific">Punica granatum</name>
    <name type="common">Pomegranate</name>
    <dbReference type="NCBI Taxonomy" id="22663"/>
    <lineage>
        <taxon>Eukaryota</taxon>
        <taxon>Viridiplantae</taxon>
        <taxon>Streptophyta</taxon>
        <taxon>Embryophyta</taxon>
        <taxon>Tracheophyta</taxon>
        <taxon>Spermatophyta</taxon>
        <taxon>Magnoliopsida</taxon>
        <taxon>eudicotyledons</taxon>
        <taxon>Gunneridae</taxon>
        <taxon>Pentapetalae</taxon>
        <taxon>rosids</taxon>
        <taxon>malvids</taxon>
        <taxon>Myrtales</taxon>
        <taxon>Lythraceae</taxon>
        <taxon>Punica</taxon>
    </lineage>
</organism>
<name>A0A2I0JNW4_PUNGR</name>
<dbReference type="AlphaFoldDB" id="A0A2I0JNW4"/>
<evidence type="ECO:0000313" key="3">
    <source>
        <dbReference type="Proteomes" id="UP000233551"/>
    </source>
</evidence>
<comment type="caution">
    <text evidence="2">The sequence shown here is derived from an EMBL/GenBank/DDBJ whole genome shotgun (WGS) entry which is preliminary data.</text>
</comment>
<evidence type="ECO:0000256" key="1">
    <source>
        <dbReference type="SAM" id="SignalP"/>
    </source>
</evidence>
<dbReference type="Proteomes" id="UP000233551">
    <property type="component" value="Unassembled WGS sequence"/>
</dbReference>
<evidence type="ECO:0000313" key="2">
    <source>
        <dbReference type="EMBL" id="PKI57590.1"/>
    </source>
</evidence>
<dbReference type="EMBL" id="PGOL01001504">
    <property type="protein sequence ID" value="PKI57590.1"/>
    <property type="molecule type" value="Genomic_DNA"/>
</dbReference>
<sequence length="119" mass="13492">MAVRPMPVTYYSLCIWLLLVSSWSTAAVDGGIPTTLEGPFKPVTVPLDKRFRGQAVDLPESDRRVQRTVSGFEPEQISVSLSSKYDSVWISWITGMCIRAPCPIDYFHVESEKFYRSEN</sequence>
<proteinExistence type="predicted"/>
<dbReference type="InterPro" id="IPR008963">
    <property type="entry name" value="Purple_acid_Pase-like_N"/>
</dbReference>
<gene>
    <name evidence="2" type="ORF">CRG98_022061</name>
</gene>
<evidence type="ECO:0008006" key="4">
    <source>
        <dbReference type="Google" id="ProtNLM"/>
    </source>
</evidence>
<accession>A0A2I0JNW4</accession>
<reference evidence="2 3" key="1">
    <citation type="submission" date="2017-11" db="EMBL/GenBank/DDBJ databases">
        <title>De-novo sequencing of pomegranate (Punica granatum L.) genome.</title>
        <authorList>
            <person name="Akparov Z."/>
            <person name="Amiraslanov A."/>
            <person name="Hajiyeva S."/>
            <person name="Abbasov M."/>
            <person name="Kaur K."/>
            <person name="Hamwieh A."/>
            <person name="Solovyev V."/>
            <person name="Salamov A."/>
            <person name="Braich B."/>
            <person name="Kosarev P."/>
            <person name="Mahmoud A."/>
            <person name="Hajiyev E."/>
            <person name="Babayeva S."/>
            <person name="Izzatullayeva V."/>
            <person name="Mammadov A."/>
            <person name="Mammadov A."/>
            <person name="Sharifova S."/>
            <person name="Ojaghi J."/>
            <person name="Eynullazada K."/>
            <person name="Bayramov B."/>
            <person name="Abdulazimova A."/>
            <person name="Shahmuradov I."/>
        </authorList>
    </citation>
    <scope>NUCLEOTIDE SEQUENCE [LARGE SCALE GENOMIC DNA]</scope>
    <source>
        <strain evidence="3">cv. AG2017</strain>
        <tissue evidence="2">Leaf</tissue>
    </source>
</reference>
<dbReference type="SUPFAM" id="SSF49363">
    <property type="entry name" value="Purple acid phosphatase, N-terminal domain"/>
    <property type="match status" value="1"/>
</dbReference>
<dbReference type="GO" id="GO:0003993">
    <property type="term" value="F:acid phosphatase activity"/>
    <property type="evidence" value="ECO:0007669"/>
    <property type="project" value="InterPro"/>
</dbReference>
<protein>
    <recommendedName>
        <fullName evidence="4">Purple acid phosphatase Fn3-like domain-containing protein</fullName>
    </recommendedName>
</protein>
<feature type="signal peptide" evidence="1">
    <location>
        <begin position="1"/>
        <end position="27"/>
    </location>
</feature>
<keyword evidence="3" id="KW-1185">Reference proteome</keyword>
<feature type="chain" id="PRO_5014127940" description="Purple acid phosphatase Fn3-like domain-containing protein" evidence="1">
    <location>
        <begin position="28"/>
        <end position="119"/>
    </location>
</feature>
<dbReference type="GO" id="GO:0046872">
    <property type="term" value="F:metal ion binding"/>
    <property type="evidence" value="ECO:0007669"/>
    <property type="project" value="InterPro"/>
</dbReference>